<feature type="compositionally biased region" description="Low complexity" evidence="1">
    <location>
        <begin position="870"/>
        <end position="880"/>
    </location>
</feature>
<feature type="region of interest" description="Disordered" evidence="1">
    <location>
        <begin position="834"/>
        <end position="880"/>
    </location>
</feature>
<dbReference type="EMBL" id="NMUL01000061">
    <property type="protein sequence ID" value="OXM60439.1"/>
    <property type="molecule type" value="Genomic_DNA"/>
</dbReference>
<evidence type="ECO:0000259" key="3">
    <source>
        <dbReference type="SMART" id="SM00306"/>
    </source>
</evidence>
<organism evidence="4 5">
    <name type="scientific">Amycolatopsis vastitatis</name>
    <dbReference type="NCBI Taxonomy" id="1905142"/>
    <lineage>
        <taxon>Bacteria</taxon>
        <taxon>Bacillati</taxon>
        <taxon>Actinomycetota</taxon>
        <taxon>Actinomycetes</taxon>
        <taxon>Pseudonocardiales</taxon>
        <taxon>Pseudonocardiaceae</taxon>
        <taxon>Amycolatopsis</taxon>
    </lineage>
</organism>
<evidence type="ECO:0000256" key="2">
    <source>
        <dbReference type="SAM" id="SignalP"/>
    </source>
</evidence>
<name>A0A229SP54_9PSEU</name>
<feature type="domain" description="Hint" evidence="3">
    <location>
        <begin position="1127"/>
        <end position="1224"/>
    </location>
</feature>
<dbReference type="InterPro" id="IPR036844">
    <property type="entry name" value="Hint_dom_sf"/>
</dbReference>
<dbReference type="InterPro" id="IPR003587">
    <property type="entry name" value="Hint_dom_N"/>
</dbReference>
<dbReference type="Pfam" id="PF15649">
    <property type="entry name" value="Tox-REase-7"/>
    <property type="match status" value="1"/>
</dbReference>
<feature type="compositionally biased region" description="Basic and acidic residues" evidence="1">
    <location>
        <begin position="946"/>
        <end position="974"/>
    </location>
</feature>
<dbReference type="InterPro" id="IPR005506">
    <property type="entry name" value="DUF312_ALF"/>
</dbReference>
<feature type="region of interest" description="Disordered" evidence="1">
    <location>
        <begin position="286"/>
        <end position="310"/>
    </location>
</feature>
<dbReference type="GO" id="GO:0016539">
    <property type="term" value="P:intein-mediated protein splicing"/>
    <property type="evidence" value="ECO:0007669"/>
    <property type="project" value="InterPro"/>
</dbReference>
<accession>A0A229SP54</accession>
<feature type="compositionally biased region" description="Basic and acidic residues" evidence="1">
    <location>
        <begin position="286"/>
        <end position="301"/>
    </location>
</feature>
<evidence type="ECO:0000313" key="4">
    <source>
        <dbReference type="EMBL" id="OXM60439.1"/>
    </source>
</evidence>
<dbReference type="PANTHER" id="PTHR23242">
    <property type="entry name" value="TRANSCRIPTION FACTOR HOXA13"/>
    <property type="match status" value="1"/>
</dbReference>
<feature type="region of interest" description="Disordered" evidence="1">
    <location>
        <begin position="946"/>
        <end position="995"/>
    </location>
</feature>
<reference evidence="5" key="1">
    <citation type="submission" date="2017-07" db="EMBL/GenBank/DDBJ databases">
        <title>Comparative genome mining reveals phylogenetic distribution patterns of secondary metabolites in Amycolatopsis.</title>
        <authorList>
            <person name="Adamek M."/>
            <person name="Alanjary M."/>
            <person name="Sales-Ortells H."/>
            <person name="Goodfellow M."/>
            <person name="Bull A.T."/>
            <person name="Kalinowski J."/>
            <person name="Ziemert N."/>
        </authorList>
    </citation>
    <scope>NUCLEOTIDE SEQUENCE [LARGE SCALE GENOMIC DNA]</scope>
    <source>
        <strain evidence="5">H5</strain>
    </source>
</reference>
<dbReference type="OrthoDB" id="582519at2"/>
<dbReference type="SUPFAM" id="SSF51294">
    <property type="entry name" value="Hedgehog/intein (Hint) domain"/>
    <property type="match status" value="1"/>
</dbReference>
<dbReference type="RefSeq" id="WP_093953283.1">
    <property type="nucleotide sequence ID" value="NZ_NMUL01000061.1"/>
</dbReference>
<feature type="chain" id="PRO_5012511390" description="Hint domain-containing protein" evidence="2">
    <location>
        <begin position="41"/>
        <end position="1382"/>
    </location>
</feature>
<comment type="caution">
    <text evidence="4">The sequence shown here is derived from an EMBL/GenBank/DDBJ whole genome shotgun (WGS) entry which is preliminary data.</text>
</comment>
<dbReference type="SMART" id="SM00306">
    <property type="entry name" value="HintN"/>
    <property type="match status" value="1"/>
</dbReference>
<protein>
    <recommendedName>
        <fullName evidence="3">Hint domain-containing protein</fullName>
    </recommendedName>
</protein>
<gene>
    <name evidence="4" type="ORF">CF165_42670</name>
</gene>
<dbReference type="Proteomes" id="UP000215199">
    <property type="component" value="Unassembled WGS sequence"/>
</dbReference>
<feature type="compositionally biased region" description="Basic and acidic residues" evidence="1">
    <location>
        <begin position="834"/>
        <end position="852"/>
    </location>
</feature>
<evidence type="ECO:0000313" key="5">
    <source>
        <dbReference type="Proteomes" id="UP000215199"/>
    </source>
</evidence>
<keyword evidence="5" id="KW-1185">Reference proteome</keyword>
<dbReference type="PROSITE" id="PS50817">
    <property type="entry name" value="INTEIN_N_TER"/>
    <property type="match status" value="1"/>
</dbReference>
<dbReference type="Gene3D" id="2.170.16.10">
    <property type="entry name" value="Hedgehog/Intein (Hint) domain"/>
    <property type="match status" value="1"/>
</dbReference>
<proteinExistence type="predicted"/>
<dbReference type="Pfam" id="PF07591">
    <property type="entry name" value="PT-HINT"/>
    <property type="match status" value="1"/>
</dbReference>
<feature type="signal peptide" evidence="2">
    <location>
        <begin position="1"/>
        <end position="40"/>
    </location>
</feature>
<sequence>MRIWGKRRLSRALRTPVAATLAAALVAGLAPGLAASPAAAAPAAAAADQPGERAQAVQLWKTGGAGVEAAAEAALTGTDEDVHRFLTADLAAVQDNDLWNEIGRFMLLGGANTRTAATAALDGNTDAKRQFLASGWQAPWKEDIRGKVGQVMAAAPAGSNVRTEGSRALDSDNVDTMLKFLSTGKDEAQDADDTIQVGRLMSAAGRGTRVWEAAQRALDGTTEDIHEFLRQGYQVAVQRDQEVLSVKSLAELAKQAGDQAALQTQAAKDAADAAVAAAAKAKEAAERAKRETDAAQGDADRAAQAAGRAAEGARRAAEAARTAISAAATANEAARIAANAASKAAAAAVAAGQAAARARDAAVQAGLDHGKADAARDAARTARQVAEAADTAAKASEAAGNAATAAGNAATAAGSAGANADAAAFAAGQAYQAALAAGANVAEAKAAADRARRAAAEANRASAAARNIAAGAAQAAREAHDAATSAAAHARAAADAADEAANAAWQADQAAGKAEDAAKAADLSAKEAQDAVDTTIRIADTARNADAERLAQEKSAAIAAAQDAKAEEDEAKAKAEWKAGQAVALDAEAQRLLSEARDPATPPAKVIENGRKAAARLGKSGGPWTRAAAEATLAGGEPDVKIFVATGQQLAAANDDRASVGAIADTTAKIPQRQAAITALGGDDALVQVFLRTRAYPGQFDDLLSEVRQIMLAAKEGSNVRTQASRAIDTNQVDALRAFLDTGQYAARDEDNRNEFRAVLACGDKCPEVNAVAQAALEGPASRFRRILDVEIPRARQRDADTAVHVAEINGYLSNGSQSAATARSNAAKAHEFAARARSAADEAQRYSDEAQRQATKAGEFAQQAKESADAAQRSADQAAESARQAAAAAAQANQAANSAAKSVAQAQVSASKANDFAADAAASAEKARSEALAANKSAGEAADEAAKAQKIAADKKLAEDQQKRTADEQRRQDQAGNPNVGQPGTATDDDNEVLSGSDEDVLRLEGGQEAVDEYRKAMSDADKGVLDWILENGGKVILDIIGWEDARKCFTEGDIGGCIFTALNAIGPIRALKVAFKLPEAFSAGVKLVTGFHRFREAVAAGRVVVDKLGGKLRDVYQYLKNPCGPNSFTPDTPVLLADGSVKAIKAIRLGDVVLATNPVTGQTAGRPVTQLIPGSGEKNLVDVTITGGGTVTATEGHPFWVDGKVWREAKDLGVGDKLRQPDGHWVTVTATHHWTAQQDVNNLTVDDIHTFYVLVGGIPVLVHNSGAKVCAIGAAGEARVAALTNLPKNTVTIKINGRDRIPDFLTRDRTGVATYLGESKNVAYQYLSTQLKDYMAEAAKGGVKLQLFVRQQVNGKPGTVLSGPLKALCDAKVIILHEVI</sequence>
<evidence type="ECO:0000256" key="1">
    <source>
        <dbReference type="SAM" id="MobiDB-lite"/>
    </source>
</evidence>
<dbReference type="CDD" id="cd00081">
    <property type="entry name" value="Hint"/>
    <property type="match status" value="1"/>
</dbReference>
<dbReference type="InterPro" id="IPR028903">
    <property type="entry name" value="Tox-REase-7_dom"/>
</dbReference>
<feature type="compositionally biased region" description="Polar residues" evidence="1">
    <location>
        <begin position="975"/>
        <end position="986"/>
    </location>
</feature>
<dbReference type="InterPro" id="IPR006141">
    <property type="entry name" value="Intein_N"/>
</dbReference>
<dbReference type="Pfam" id="PF03752">
    <property type="entry name" value="ALF"/>
    <property type="match status" value="5"/>
</dbReference>
<dbReference type="PANTHER" id="PTHR23242:SF9">
    <property type="entry name" value="TRANSCRIPTION FACTOR HOXA13"/>
    <property type="match status" value="1"/>
</dbReference>
<keyword evidence="2" id="KW-0732">Signal</keyword>